<reference evidence="1 2" key="1">
    <citation type="submission" date="2018-07" db="EMBL/GenBank/DDBJ databases">
        <authorList>
            <person name="Peeters C."/>
        </authorList>
    </citation>
    <scope>NUCLEOTIDE SEQUENCE [LARGE SCALE GENOMIC DNA]</scope>
    <source>
        <strain evidence="1 2">LMG 3411</strain>
    </source>
</reference>
<dbReference type="Gene3D" id="1.25.40.10">
    <property type="entry name" value="Tetratricopeptide repeat domain"/>
    <property type="match status" value="1"/>
</dbReference>
<dbReference type="InterPro" id="IPR011990">
    <property type="entry name" value="TPR-like_helical_dom_sf"/>
</dbReference>
<dbReference type="Proteomes" id="UP000289184">
    <property type="component" value="Unassembled WGS sequence"/>
</dbReference>
<accession>A0A446CSD2</accession>
<organism evidence="1 2">
    <name type="scientific">Achromobacter agilis</name>
    <dbReference type="NCBI Taxonomy" id="1353888"/>
    <lineage>
        <taxon>Bacteria</taxon>
        <taxon>Pseudomonadati</taxon>
        <taxon>Pseudomonadota</taxon>
        <taxon>Betaproteobacteria</taxon>
        <taxon>Burkholderiales</taxon>
        <taxon>Alcaligenaceae</taxon>
        <taxon>Achromobacter</taxon>
    </lineage>
</organism>
<dbReference type="RefSeq" id="WP_129529822.1">
    <property type="nucleotide sequence ID" value="NZ_UFQB01000025.1"/>
</dbReference>
<sequence>MDDSAQSPPKPAAAHAALAQAVSQETAVVLLADDARLLSEVGFLAAGAGDAARAETIFSALRRLRPGQAYPVIGLSVAWLNAGRAPDAVRLLESAVPADPAERPLLDAWRGFALQLAGRNRESARLLEAVASGDGEGARLARALLGLPQEGA</sequence>
<name>A0A446CSD2_9BURK</name>
<dbReference type="AlphaFoldDB" id="A0A446CSD2"/>
<dbReference type="SUPFAM" id="SSF48452">
    <property type="entry name" value="TPR-like"/>
    <property type="match status" value="1"/>
</dbReference>
<evidence type="ECO:0000313" key="2">
    <source>
        <dbReference type="Proteomes" id="UP000289184"/>
    </source>
</evidence>
<proteinExistence type="predicted"/>
<gene>
    <name evidence="1" type="ORF">AGI3411_04762</name>
</gene>
<dbReference type="EMBL" id="UFQB01000025">
    <property type="protein sequence ID" value="SSW70768.1"/>
    <property type="molecule type" value="Genomic_DNA"/>
</dbReference>
<dbReference type="OrthoDB" id="8657489at2"/>
<protein>
    <submittedName>
        <fullName evidence="1">Uncharacterized protein</fullName>
    </submittedName>
</protein>
<dbReference type="Pfam" id="PF14559">
    <property type="entry name" value="TPR_19"/>
    <property type="match status" value="1"/>
</dbReference>
<evidence type="ECO:0000313" key="1">
    <source>
        <dbReference type="EMBL" id="SSW70768.1"/>
    </source>
</evidence>
<keyword evidence="2" id="KW-1185">Reference proteome</keyword>